<comment type="caution">
    <text evidence="1">The sequence shown here is derived from an EMBL/GenBank/DDBJ whole genome shotgun (WGS) entry which is preliminary data.</text>
</comment>
<dbReference type="RefSeq" id="WP_063261167.1">
    <property type="nucleotide sequence ID" value="NZ_LJKE01000045.1"/>
</dbReference>
<name>A0A164NWT8_BACCE</name>
<gene>
    <name evidence="1" type="ORF">B4088_2704</name>
</gene>
<proteinExistence type="predicted"/>
<dbReference type="Proteomes" id="UP000076482">
    <property type="component" value="Unassembled WGS sequence"/>
</dbReference>
<dbReference type="AlphaFoldDB" id="A0A164NWT8"/>
<dbReference type="PATRIC" id="fig|1396.535.peg.1737"/>
<sequence length="133" mass="15320">MKTCVINGCDEDKIAAKGMCWKHYARSRRKGSTDDPDYLNSGKTCSFNDCDGKAIAGGICRKHQYRLNEHGDPHKLVRTQTKKGDICIVPRCGETVKSSVFCHNHYNNYRYHLRRENIKDIPDYLLLLRKNSN</sequence>
<accession>A0A164NWT8</accession>
<organism evidence="1 2">
    <name type="scientific">Bacillus cereus</name>
    <dbReference type="NCBI Taxonomy" id="1396"/>
    <lineage>
        <taxon>Bacteria</taxon>
        <taxon>Bacillati</taxon>
        <taxon>Bacillota</taxon>
        <taxon>Bacilli</taxon>
        <taxon>Bacillales</taxon>
        <taxon>Bacillaceae</taxon>
        <taxon>Bacillus</taxon>
        <taxon>Bacillus cereus group</taxon>
    </lineage>
</organism>
<dbReference type="EMBL" id="LJKE01000045">
    <property type="protein sequence ID" value="KZD65947.1"/>
    <property type="molecule type" value="Genomic_DNA"/>
</dbReference>
<reference evidence="1 2" key="1">
    <citation type="submission" date="2015-09" db="EMBL/GenBank/DDBJ databases">
        <title>Bacillus cereus food isolates.</title>
        <authorList>
            <person name="Boekhorst J."/>
        </authorList>
    </citation>
    <scope>NUCLEOTIDE SEQUENCE [LARGE SCALE GENOMIC DNA]</scope>
    <source>
        <strain evidence="1 2">B4088</strain>
    </source>
</reference>
<evidence type="ECO:0000313" key="2">
    <source>
        <dbReference type="Proteomes" id="UP000076482"/>
    </source>
</evidence>
<protein>
    <submittedName>
        <fullName evidence="1">Cys-rich domain protein</fullName>
    </submittedName>
</protein>
<evidence type="ECO:0000313" key="1">
    <source>
        <dbReference type="EMBL" id="KZD65947.1"/>
    </source>
</evidence>